<evidence type="ECO:0000313" key="2">
    <source>
        <dbReference type="EMBL" id="GFN89156.1"/>
    </source>
</evidence>
<evidence type="ECO:0000256" key="1">
    <source>
        <dbReference type="SAM" id="MobiDB-lite"/>
    </source>
</evidence>
<organism evidence="2 3">
    <name type="scientific">Plakobranchus ocellatus</name>
    <dbReference type="NCBI Taxonomy" id="259542"/>
    <lineage>
        <taxon>Eukaryota</taxon>
        <taxon>Metazoa</taxon>
        <taxon>Spiralia</taxon>
        <taxon>Lophotrochozoa</taxon>
        <taxon>Mollusca</taxon>
        <taxon>Gastropoda</taxon>
        <taxon>Heterobranchia</taxon>
        <taxon>Euthyneura</taxon>
        <taxon>Panpulmonata</taxon>
        <taxon>Sacoglossa</taxon>
        <taxon>Placobranchoidea</taxon>
        <taxon>Plakobranchidae</taxon>
        <taxon>Plakobranchus</taxon>
    </lineage>
</organism>
<accession>A0AAV3Z3M7</accession>
<dbReference type="AlphaFoldDB" id="A0AAV3Z3M7"/>
<keyword evidence="3" id="KW-1185">Reference proteome</keyword>
<dbReference type="Proteomes" id="UP000735302">
    <property type="component" value="Unassembled WGS sequence"/>
</dbReference>
<evidence type="ECO:0008006" key="4">
    <source>
        <dbReference type="Google" id="ProtNLM"/>
    </source>
</evidence>
<gene>
    <name evidence="2" type="ORF">PoB_001566200</name>
</gene>
<sequence length="93" mass="10720">MRWCSQVLSQILRRSIVSLEVISVRKENRHGRVHAWPDSVTANFPCTERPGTYPSCSLLETLECAVEERVRSNEEKEEDEEEEECLAALIDQT</sequence>
<feature type="region of interest" description="Disordered" evidence="1">
    <location>
        <begin position="71"/>
        <end position="93"/>
    </location>
</feature>
<proteinExistence type="predicted"/>
<feature type="compositionally biased region" description="Acidic residues" evidence="1">
    <location>
        <begin position="75"/>
        <end position="85"/>
    </location>
</feature>
<evidence type="ECO:0000313" key="3">
    <source>
        <dbReference type="Proteomes" id="UP000735302"/>
    </source>
</evidence>
<reference evidence="2 3" key="1">
    <citation type="journal article" date="2021" name="Elife">
        <title>Chloroplast acquisition without the gene transfer in kleptoplastic sea slugs, Plakobranchus ocellatus.</title>
        <authorList>
            <person name="Maeda T."/>
            <person name="Takahashi S."/>
            <person name="Yoshida T."/>
            <person name="Shimamura S."/>
            <person name="Takaki Y."/>
            <person name="Nagai Y."/>
            <person name="Toyoda A."/>
            <person name="Suzuki Y."/>
            <person name="Arimoto A."/>
            <person name="Ishii H."/>
            <person name="Satoh N."/>
            <person name="Nishiyama T."/>
            <person name="Hasebe M."/>
            <person name="Maruyama T."/>
            <person name="Minagawa J."/>
            <person name="Obokata J."/>
            <person name="Shigenobu S."/>
        </authorList>
    </citation>
    <scope>NUCLEOTIDE SEQUENCE [LARGE SCALE GENOMIC DNA]</scope>
</reference>
<name>A0AAV3Z3M7_9GAST</name>
<dbReference type="EMBL" id="BLXT01001916">
    <property type="protein sequence ID" value="GFN89156.1"/>
    <property type="molecule type" value="Genomic_DNA"/>
</dbReference>
<comment type="caution">
    <text evidence="2">The sequence shown here is derived from an EMBL/GenBank/DDBJ whole genome shotgun (WGS) entry which is preliminary data.</text>
</comment>
<protein>
    <recommendedName>
        <fullName evidence="4">Secreted protein</fullName>
    </recommendedName>
</protein>